<dbReference type="Proteomes" id="UP000270342">
    <property type="component" value="Unassembled WGS sequence"/>
</dbReference>
<name>A0A494XG50_9BURK</name>
<dbReference type="PANTHER" id="PTHR32196:SF21">
    <property type="entry name" value="ABC TRANSPORTER PERMEASE PROTEIN YPHD-RELATED"/>
    <property type="match status" value="1"/>
</dbReference>
<keyword evidence="10" id="KW-1185">Reference proteome</keyword>
<keyword evidence="7 8" id="KW-0472">Membrane</keyword>
<dbReference type="EMBL" id="RBZU01000010">
    <property type="protein sequence ID" value="RKP49630.1"/>
    <property type="molecule type" value="Genomic_DNA"/>
</dbReference>
<evidence type="ECO:0000256" key="6">
    <source>
        <dbReference type="ARBA" id="ARBA00022989"/>
    </source>
</evidence>
<evidence type="ECO:0000256" key="7">
    <source>
        <dbReference type="ARBA" id="ARBA00023136"/>
    </source>
</evidence>
<feature type="transmembrane region" description="Helical" evidence="8">
    <location>
        <begin position="124"/>
        <end position="146"/>
    </location>
</feature>
<evidence type="ECO:0000256" key="1">
    <source>
        <dbReference type="ARBA" id="ARBA00004651"/>
    </source>
</evidence>
<keyword evidence="2" id="KW-0813">Transport</keyword>
<comment type="caution">
    <text evidence="9">The sequence shown here is derived from an EMBL/GenBank/DDBJ whole genome shotgun (WGS) entry which is preliminary data.</text>
</comment>
<feature type="transmembrane region" description="Helical" evidence="8">
    <location>
        <begin position="289"/>
        <end position="305"/>
    </location>
</feature>
<evidence type="ECO:0000313" key="10">
    <source>
        <dbReference type="Proteomes" id="UP000270342"/>
    </source>
</evidence>
<dbReference type="CDD" id="cd06579">
    <property type="entry name" value="TM_PBP1_transp_AraH_like"/>
    <property type="match status" value="1"/>
</dbReference>
<keyword evidence="4" id="KW-0997">Cell inner membrane</keyword>
<protein>
    <submittedName>
        <fullName evidence="9">ABC transporter permease</fullName>
    </submittedName>
</protein>
<dbReference type="AlphaFoldDB" id="A0A494XG50"/>
<evidence type="ECO:0000256" key="8">
    <source>
        <dbReference type="SAM" id="Phobius"/>
    </source>
</evidence>
<keyword evidence="5 8" id="KW-0812">Transmembrane</keyword>
<evidence type="ECO:0000256" key="2">
    <source>
        <dbReference type="ARBA" id="ARBA00022448"/>
    </source>
</evidence>
<feature type="transmembrane region" description="Helical" evidence="8">
    <location>
        <begin position="18"/>
        <end position="35"/>
    </location>
</feature>
<evidence type="ECO:0000313" key="9">
    <source>
        <dbReference type="EMBL" id="RKP49630.1"/>
    </source>
</evidence>
<sequence>MAAATRADLGGGYGAGDAMSALALAGWGAAAGGALQSMALQLPEFGLLALAIAITMLAGGINLAIVATANLSAIAATLTWAALGQGPLSVVCGLVVGLATGLSCGLICGLAITALRVTPILATLCAMLAFTGAGVLLTGGAALGGLPPSFSAGVNSTFVGMPWILVVFLGVATGLQWMLARTVFGQRVRAIGLNAEASRYSGIDTGAVMLRVYALSGLLSAIAGLVMAGRFNSARAGYGESYLLVAILAAVMGGIHPDGGRGHFSFLVLAVVILQVAASSLNILSVNTHVTTVVWGALLLAKLGVDRVR</sequence>
<feature type="transmembrane region" description="Helical" evidence="8">
    <location>
        <begin position="158"/>
        <end position="179"/>
    </location>
</feature>
<feature type="transmembrane region" description="Helical" evidence="8">
    <location>
        <begin position="208"/>
        <end position="229"/>
    </location>
</feature>
<evidence type="ECO:0000256" key="4">
    <source>
        <dbReference type="ARBA" id="ARBA00022519"/>
    </source>
</evidence>
<keyword evidence="3" id="KW-1003">Cell membrane</keyword>
<dbReference type="PANTHER" id="PTHR32196">
    <property type="entry name" value="ABC TRANSPORTER PERMEASE PROTEIN YPHD-RELATED-RELATED"/>
    <property type="match status" value="1"/>
</dbReference>
<dbReference type="InterPro" id="IPR001851">
    <property type="entry name" value="ABC_transp_permease"/>
</dbReference>
<gene>
    <name evidence="9" type="ORF">D7S86_20270</name>
</gene>
<feature type="transmembrane region" description="Helical" evidence="8">
    <location>
        <begin position="88"/>
        <end position="112"/>
    </location>
</feature>
<reference evidence="9 10" key="1">
    <citation type="submission" date="2018-10" db="EMBL/GenBank/DDBJ databases">
        <title>Robbsia sp. DHC34, isolated from soil.</title>
        <authorList>
            <person name="Gao Z.-H."/>
            <person name="Qiu L.-H."/>
        </authorList>
    </citation>
    <scope>NUCLEOTIDE SEQUENCE [LARGE SCALE GENOMIC DNA]</scope>
    <source>
        <strain evidence="9 10">DHC34</strain>
    </source>
</reference>
<proteinExistence type="predicted"/>
<accession>A0A494XG50</accession>
<feature type="transmembrane region" description="Helical" evidence="8">
    <location>
        <begin position="47"/>
        <end position="76"/>
    </location>
</feature>
<evidence type="ECO:0000256" key="5">
    <source>
        <dbReference type="ARBA" id="ARBA00022692"/>
    </source>
</evidence>
<dbReference type="Pfam" id="PF02653">
    <property type="entry name" value="BPD_transp_2"/>
    <property type="match status" value="1"/>
</dbReference>
<organism evidence="9 10">
    <name type="scientific">Pararobbsia silviterrae</name>
    <dbReference type="NCBI Taxonomy" id="1792498"/>
    <lineage>
        <taxon>Bacteria</taxon>
        <taxon>Pseudomonadati</taxon>
        <taxon>Pseudomonadota</taxon>
        <taxon>Betaproteobacteria</taxon>
        <taxon>Burkholderiales</taxon>
        <taxon>Burkholderiaceae</taxon>
        <taxon>Pararobbsia</taxon>
    </lineage>
</organism>
<comment type="subcellular location">
    <subcellularLocation>
        <location evidence="1">Cell membrane</location>
        <topology evidence="1">Multi-pass membrane protein</topology>
    </subcellularLocation>
</comment>
<keyword evidence="6 8" id="KW-1133">Transmembrane helix</keyword>
<evidence type="ECO:0000256" key="3">
    <source>
        <dbReference type="ARBA" id="ARBA00022475"/>
    </source>
</evidence>
<dbReference type="GO" id="GO:0005886">
    <property type="term" value="C:plasma membrane"/>
    <property type="evidence" value="ECO:0007669"/>
    <property type="project" value="UniProtKB-SubCell"/>
</dbReference>
<dbReference type="GO" id="GO:0022857">
    <property type="term" value="F:transmembrane transporter activity"/>
    <property type="evidence" value="ECO:0007669"/>
    <property type="project" value="InterPro"/>
</dbReference>
<feature type="transmembrane region" description="Helical" evidence="8">
    <location>
        <begin position="264"/>
        <end position="283"/>
    </location>
</feature>
<feature type="transmembrane region" description="Helical" evidence="8">
    <location>
        <begin position="241"/>
        <end position="257"/>
    </location>
</feature>